<dbReference type="KEGG" id="fsy:FsymDg_3443"/>
<feature type="compositionally biased region" description="Low complexity" evidence="7">
    <location>
        <begin position="420"/>
        <end position="450"/>
    </location>
</feature>
<dbReference type="InterPro" id="IPR015855">
    <property type="entry name" value="ABC_transpr_MalK-like"/>
</dbReference>
<keyword evidence="5" id="KW-1278">Translocase</keyword>
<accession>F8B1I2</accession>
<evidence type="ECO:0000313" key="10">
    <source>
        <dbReference type="Proteomes" id="UP000001549"/>
    </source>
</evidence>
<evidence type="ECO:0000256" key="3">
    <source>
        <dbReference type="ARBA" id="ARBA00022741"/>
    </source>
</evidence>
<dbReference type="InterPro" id="IPR008995">
    <property type="entry name" value="Mo/tungstate-bd_C_term_dom"/>
</dbReference>
<dbReference type="Pfam" id="PF17912">
    <property type="entry name" value="OB_MalK"/>
    <property type="match status" value="1"/>
</dbReference>
<feature type="domain" description="ABC transporter" evidence="8">
    <location>
        <begin position="8"/>
        <end position="238"/>
    </location>
</feature>
<dbReference type="InterPro" id="IPR027417">
    <property type="entry name" value="P-loop_NTPase"/>
</dbReference>
<evidence type="ECO:0000256" key="7">
    <source>
        <dbReference type="SAM" id="MobiDB-lite"/>
    </source>
</evidence>
<dbReference type="SMART" id="SM00382">
    <property type="entry name" value="AAA"/>
    <property type="match status" value="1"/>
</dbReference>
<name>F8B1I2_9ACTN</name>
<dbReference type="Pfam" id="PF00005">
    <property type="entry name" value="ABC_tran"/>
    <property type="match status" value="1"/>
</dbReference>
<keyword evidence="10" id="KW-1185">Reference proteome</keyword>
<keyword evidence="6" id="KW-0472">Membrane</keyword>
<dbReference type="InterPro" id="IPR012340">
    <property type="entry name" value="NA-bd_OB-fold"/>
</dbReference>
<keyword evidence="3" id="KW-0547">Nucleotide-binding</keyword>
<dbReference type="SUPFAM" id="SSF52540">
    <property type="entry name" value="P-loop containing nucleoside triphosphate hydrolases"/>
    <property type="match status" value="1"/>
</dbReference>
<dbReference type="Proteomes" id="UP000001549">
    <property type="component" value="Chromosome"/>
</dbReference>
<dbReference type="STRING" id="656024.FsymDg_3443"/>
<evidence type="ECO:0000313" key="9">
    <source>
        <dbReference type="EMBL" id="AEH10734.1"/>
    </source>
</evidence>
<dbReference type="FunFam" id="3.40.50.300:FF:000042">
    <property type="entry name" value="Maltose/maltodextrin ABC transporter, ATP-binding protein"/>
    <property type="match status" value="1"/>
</dbReference>
<dbReference type="AlphaFoldDB" id="F8B1I2"/>
<dbReference type="eggNOG" id="COG3842">
    <property type="taxonomic scope" value="Bacteria"/>
</dbReference>
<evidence type="ECO:0000256" key="2">
    <source>
        <dbReference type="ARBA" id="ARBA00022475"/>
    </source>
</evidence>
<evidence type="ECO:0000256" key="6">
    <source>
        <dbReference type="ARBA" id="ARBA00023136"/>
    </source>
</evidence>
<dbReference type="SUPFAM" id="SSF50331">
    <property type="entry name" value="MOP-like"/>
    <property type="match status" value="1"/>
</dbReference>
<dbReference type="InterPro" id="IPR040582">
    <property type="entry name" value="OB_MalK-like"/>
</dbReference>
<dbReference type="InterPro" id="IPR047641">
    <property type="entry name" value="ABC_transpr_MalK/UgpC-like"/>
</dbReference>
<keyword evidence="4" id="KW-0067">ATP-binding</keyword>
<dbReference type="PANTHER" id="PTHR43875">
    <property type="entry name" value="MALTODEXTRIN IMPORT ATP-BINDING PROTEIN MSMX"/>
    <property type="match status" value="1"/>
</dbReference>
<dbReference type="HOGENOM" id="CLU_000604_1_1_11"/>
<organism evidence="9 10">
    <name type="scientific">Candidatus Protofrankia datiscae</name>
    <dbReference type="NCBI Taxonomy" id="2716812"/>
    <lineage>
        <taxon>Bacteria</taxon>
        <taxon>Bacillati</taxon>
        <taxon>Actinomycetota</taxon>
        <taxon>Actinomycetes</taxon>
        <taxon>Frankiales</taxon>
        <taxon>Frankiaceae</taxon>
        <taxon>Protofrankia</taxon>
    </lineage>
</organism>
<feature type="compositionally biased region" description="Pro residues" evidence="7">
    <location>
        <begin position="408"/>
        <end position="419"/>
    </location>
</feature>
<evidence type="ECO:0000256" key="4">
    <source>
        <dbReference type="ARBA" id="ARBA00022840"/>
    </source>
</evidence>
<dbReference type="PROSITE" id="PS00211">
    <property type="entry name" value="ABC_TRANSPORTER_1"/>
    <property type="match status" value="1"/>
</dbReference>
<evidence type="ECO:0000256" key="5">
    <source>
        <dbReference type="ARBA" id="ARBA00022967"/>
    </source>
</evidence>
<feature type="region of interest" description="Disordered" evidence="7">
    <location>
        <begin position="305"/>
        <end position="325"/>
    </location>
</feature>
<dbReference type="GO" id="GO:0055052">
    <property type="term" value="C:ATP-binding cassette (ABC) transporter complex, substrate-binding subunit-containing"/>
    <property type="evidence" value="ECO:0007669"/>
    <property type="project" value="TreeGrafter"/>
</dbReference>
<dbReference type="GO" id="GO:0016887">
    <property type="term" value="F:ATP hydrolysis activity"/>
    <property type="evidence" value="ECO:0007669"/>
    <property type="project" value="InterPro"/>
</dbReference>
<sequence>MERLVAEIRIEGLTRYFGGVRAVDDVSLDIADGDFLVLLGPSGCGKTTLLRMIAGLLEPSGGRIMLGDRDITHLPARQRDLAMVFQSYALYPHLTVERNIGFPLRAARRPRAEIARQVREVADQLELGELLGRRPRELSGGQRQRVALGRALVRDPAAFLMDEPLSNLDAKLRTATRTELTALHRTLRRTFVYVTHDQVEAMSMATRVVLLNGGRVEQAGTPTEVYDSPASVFVAGFLGAPPMNLLPARIENHGGTLTAVAEGLRIPLWPGVSEPRDVIVGLRPENAFQLTAAGAGAPVGTASPGAPVGAASPAGAGARTSAAGPAPGIHGVVTTVENLGSEEVAWCDVGGQAVALRGPRPLGLTVGEHAHLTVDVSRVHLFDRASGRRLEWRPSAARDQVLSAAPTPADPTPVIPTPSPASTAPTEAASTTASKAASDTTARTATSATV</sequence>
<gene>
    <name evidence="9" type="ordered locus">FsymDg_3443</name>
</gene>
<dbReference type="GO" id="GO:0008643">
    <property type="term" value="P:carbohydrate transport"/>
    <property type="evidence" value="ECO:0007669"/>
    <property type="project" value="InterPro"/>
</dbReference>
<keyword evidence="2" id="KW-1003">Cell membrane</keyword>
<dbReference type="PANTHER" id="PTHR43875:SF15">
    <property type="entry name" value="TREHALOSE IMPORT ATP-BINDING PROTEIN SUGC"/>
    <property type="match status" value="1"/>
</dbReference>
<evidence type="ECO:0000259" key="8">
    <source>
        <dbReference type="PROSITE" id="PS50893"/>
    </source>
</evidence>
<dbReference type="EMBL" id="CP002801">
    <property type="protein sequence ID" value="AEH10734.1"/>
    <property type="molecule type" value="Genomic_DNA"/>
</dbReference>
<protein>
    <submittedName>
        <fullName evidence="9">Glycerol-3-phosphate-transporting ATPase</fullName>
    </submittedName>
</protein>
<dbReference type="CDD" id="cd03301">
    <property type="entry name" value="ABC_MalK_N"/>
    <property type="match status" value="1"/>
</dbReference>
<feature type="region of interest" description="Disordered" evidence="7">
    <location>
        <begin position="401"/>
        <end position="450"/>
    </location>
</feature>
<evidence type="ECO:0000256" key="1">
    <source>
        <dbReference type="ARBA" id="ARBA00022448"/>
    </source>
</evidence>
<dbReference type="GO" id="GO:0005524">
    <property type="term" value="F:ATP binding"/>
    <property type="evidence" value="ECO:0007669"/>
    <property type="project" value="UniProtKB-KW"/>
</dbReference>
<dbReference type="Gene3D" id="3.40.50.300">
    <property type="entry name" value="P-loop containing nucleotide triphosphate hydrolases"/>
    <property type="match status" value="1"/>
</dbReference>
<dbReference type="PROSITE" id="PS50893">
    <property type="entry name" value="ABC_TRANSPORTER_2"/>
    <property type="match status" value="1"/>
</dbReference>
<dbReference type="InterPro" id="IPR003593">
    <property type="entry name" value="AAA+_ATPase"/>
</dbReference>
<dbReference type="InterPro" id="IPR003439">
    <property type="entry name" value="ABC_transporter-like_ATP-bd"/>
</dbReference>
<dbReference type="GO" id="GO:0140359">
    <property type="term" value="F:ABC-type transporter activity"/>
    <property type="evidence" value="ECO:0007669"/>
    <property type="project" value="InterPro"/>
</dbReference>
<dbReference type="Gene3D" id="2.40.50.140">
    <property type="entry name" value="Nucleic acid-binding proteins"/>
    <property type="match status" value="1"/>
</dbReference>
<keyword evidence="1" id="KW-0813">Transport</keyword>
<dbReference type="InterPro" id="IPR017871">
    <property type="entry name" value="ABC_transporter-like_CS"/>
</dbReference>
<reference evidence="9 10" key="1">
    <citation type="submission" date="2011-05" db="EMBL/GenBank/DDBJ databases">
        <title>Complete sequence of chromosome of Frankia symbiont of Datisca glomerata.</title>
        <authorList>
            <consortium name="US DOE Joint Genome Institute"/>
            <person name="Lucas S."/>
            <person name="Han J."/>
            <person name="Lapidus A."/>
            <person name="Cheng J.-F."/>
            <person name="Goodwin L."/>
            <person name="Pitluck S."/>
            <person name="Peters L."/>
            <person name="Mikhailova N."/>
            <person name="Chertkov O."/>
            <person name="Teshima H."/>
            <person name="Han C."/>
            <person name="Tapia R."/>
            <person name="Land M."/>
            <person name="Hauser L."/>
            <person name="Kyrpides N."/>
            <person name="Ivanova N."/>
            <person name="Pagani I."/>
            <person name="Berry A."/>
            <person name="Pawlowski K."/>
            <person name="Persson T."/>
            <person name="Vanden Heuvel B."/>
            <person name="Benson D."/>
            <person name="Woyke T."/>
        </authorList>
    </citation>
    <scope>NUCLEOTIDE SEQUENCE [LARGE SCALE GENOMIC DNA]</scope>
    <source>
        <strain evidence="10">4085684</strain>
    </source>
</reference>
<dbReference type="Gene3D" id="2.40.50.100">
    <property type="match status" value="1"/>
</dbReference>
<proteinExistence type="predicted"/>